<dbReference type="InterPro" id="IPR051681">
    <property type="entry name" value="Ser/Thr_Kinases-Pseudokinases"/>
</dbReference>
<organism evidence="4 5">
    <name type="scientific">Synaphobranchus kaupii</name>
    <name type="common">Kaup's arrowtooth eel</name>
    <dbReference type="NCBI Taxonomy" id="118154"/>
    <lineage>
        <taxon>Eukaryota</taxon>
        <taxon>Metazoa</taxon>
        <taxon>Chordata</taxon>
        <taxon>Craniata</taxon>
        <taxon>Vertebrata</taxon>
        <taxon>Euteleostomi</taxon>
        <taxon>Actinopterygii</taxon>
        <taxon>Neopterygii</taxon>
        <taxon>Teleostei</taxon>
        <taxon>Anguilliformes</taxon>
        <taxon>Synaphobranchidae</taxon>
        <taxon>Synaphobranchus</taxon>
    </lineage>
</organism>
<evidence type="ECO:0000259" key="3">
    <source>
        <dbReference type="PROSITE" id="PS50017"/>
    </source>
</evidence>
<dbReference type="Pfam" id="PF07714">
    <property type="entry name" value="PK_Tyr_Ser-Thr"/>
    <property type="match status" value="1"/>
</dbReference>
<dbReference type="PROSITE" id="PS00108">
    <property type="entry name" value="PROTEIN_KINASE_ST"/>
    <property type="match status" value="1"/>
</dbReference>
<dbReference type="InterPro" id="IPR011029">
    <property type="entry name" value="DEATH-like_dom_sf"/>
</dbReference>
<comment type="caution">
    <text evidence="4">The sequence shown here is derived from an EMBL/GenBank/DDBJ whole genome shotgun (WGS) entry which is preliminary data.</text>
</comment>
<dbReference type="InterPro" id="IPR001245">
    <property type="entry name" value="Ser-Thr/Tyr_kinase_cat_dom"/>
</dbReference>
<feature type="domain" description="Protein kinase" evidence="2">
    <location>
        <begin position="80"/>
        <end position="353"/>
    </location>
</feature>
<evidence type="ECO:0000259" key="2">
    <source>
        <dbReference type="PROSITE" id="PS50011"/>
    </source>
</evidence>
<evidence type="ECO:0000256" key="1">
    <source>
        <dbReference type="SAM" id="MobiDB-lite"/>
    </source>
</evidence>
<dbReference type="PROSITE" id="PS50011">
    <property type="entry name" value="PROTEIN_KINASE_DOM"/>
    <property type="match status" value="1"/>
</dbReference>
<dbReference type="PROSITE" id="PS50017">
    <property type="entry name" value="DEATH_DOMAIN"/>
    <property type="match status" value="1"/>
</dbReference>
<protein>
    <recommendedName>
        <fullName evidence="6">Receptor-interacting serine/threonine-protein kinase 1</fullName>
    </recommendedName>
</protein>
<evidence type="ECO:0008006" key="6">
    <source>
        <dbReference type="Google" id="ProtNLM"/>
    </source>
</evidence>
<feature type="domain" description="Death" evidence="3">
    <location>
        <begin position="620"/>
        <end position="690"/>
    </location>
</feature>
<evidence type="ECO:0000313" key="4">
    <source>
        <dbReference type="EMBL" id="KAJ8336988.1"/>
    </source>
</evidence>
<dbReference type="FunFam" id="1.10.510.10:FF:000472">
    <property type="entry name" value="Receptor interacting serine/threonine kinase 1"/>
    <property type="match status" value="1"/>
</dbReference>
<dbReference type="GO" id="GO:0004706">
    <property type="term" value="F:JUN kinase kinase kinase activity"/>
    <property type="evidence" value="ECO:0007669"/>
    <property type="project" value="TreeGrafter"/>
</dbReference>
<evidence type="ECO:0000313" key="5">
    <source>
        <dbReference type="Proteomes" id="UP001152622"/>
    </source>
</evidence>
<dbReference type="OrthoDB" id="535509at2759"/>
<reference evidence="4" key="1">
    <citation type="journal article" date="2023" name="Science">
        <title>Genome structures resolve the early diversification of teleost fishes.</title>
        <authorList>
            <person name="Parey E."/>
            <person name="Louis A."/>
            <person name="Montfort J."/>
            <person name="Bouchez O."/>
            <person name="Roques C."/>
            <person name="Iampietro C."/>
            <person name="Lluch J."/>
            <person name="Castinel A."/>
            <person name="Donnadieu C."/>
            <person name="Desvignes T."/>
            <person name="Floi Bucao C."/>
            <person name="Jouanno E."/>
            <person name="Wen M."/>
            <person name="Mejri S."/>
            <person name="Dirks R."/>
            <person name="Jansen H."/>
            <person name="Henkel C."/>
            <person name="Chen W.J."/>
            <person name="Zahm M."/>
            <person name="Cabau C."/>
            <person name="Klopp C."/>
            <person name="Thompson A.W."/>
            <person name="Robinson-Rechavi M."/>
            <person name="Braasch I."/>
            <person name="Lecointre G."/>
            <person name="Bobe J."/>
            <person name="Postlethwait J.H."/>
            <person name="Berthelot C."/>
            <person name="Roest Crollius H."/>
            <person name="Guiguen Y."/>
        </authorList>
    </citation>
    <scope>NUCLEOTIDE SEQUENCE</scope>
    <source>
        <strain evidence="4">WJC10195</strain>
    </source>
</reference>
<accession>A0A9Q1ICR0</accession>
<dbReference type="InterPro" id="IPR008271">
    <property type="entry name" value="Ser/Thr_kinase_AS"/>
</dbReference>
<dbReference type="SUPFAM" id="SSF47986">
    <property type="entry name" value="DEATH domain"/>
    <property type="match status" value="1"/>
</dbReference>
<dbReference type="InterPro" id="IPR000488">
    <property type="entry name" value="Death_dom"/>
</dbReference>
<keyword evidence="5" id="KW-1185">Reference proteome</keyword>
<dbReference type="InterPro" id="IPR000719">
    <property type="entry name" value="Prot_kinase_dom"/>
</dbReference>
<dbReference type="Gene3D" id="1.10.533.10">
    <property type="entry name" value="Death Domain, Fas"/>
    <property type="match status" value="1"/>
</dbReference>
<dbReference type="PANTHER" id="PTHR44329">
    <property type="entry name" value="SERINE/THREONINE-PROTEIN KINASE TNNI3K-RELATED"/>
    <property type="match status" value="1"/>
</dbReference>
<dbReference type="Gene3D" id="1.10.510.10">
    <property type="entry name" value="Transferase(Phosphotransferase) domain 1"/>
    <property type="match status" value="1"/>
</dbReference>
<dbReference type="PANTHER" id="PTHR44329:SF6">
    <property type="entry name" value="RECEPTOR-INTERACTING SERINE_THREONINE-PROTEIN KINASE 1"/>
    <property type="match status" value="1"/>
</dbReference>
<sequence>MQERVLHAAYVGNDSEKRRRAVARSERRPPQLGNFDWTRLVRKSKSLEGRCYVKKGPWRRTSQTAMAASPQSIYMNSADLIKKEPLDYGGCGKVFLCYHKTHGQVVLKTVYTGPAWNEGNKRSLMEEGSLMSKLDHERIVKLLGVILENGAYSLVMELIPKGNLLSLLQEAPVPLSIKGRIILEILEGMVYLTEHKIIHKDLKPENILVDKDFHIKIADLGLSTYQTWSRLTKDESRRQSRRGGQSNNRVAGTLFYMAPEHLESIHTRSTEKSDIYSFAIVVWVVLTNQEPYENARNEDHVCQCVRNGDRPDERAIPPETPPMIIELMKKCWDHDPEQRPAFAESYRSFLPFYRENFEKDVDHDSTELMAKYEGPGHYLETMRSLSQDRTYADSPAPLRSSDSMPIEASIEDLVLSEESLQTDAGPIPDGSLKHKLAPELFYHQHGTPKRGASHTKCPPSSPFTRKTRPAWGRRTTFGPFDSYSMLSSSSSKVTPVSPPYGVGIPLIGPFSMNHSLPFRRLHSSPANPTPESGAPDLAAGKHHNTASSTRSLDQGHLFIHNASGVQIGNNNSLNLWSHDSGSGSYPSSTQNSKSLYKDLLLQFGDLALCFTAPQRDRPVREEHLDLLRENIGVQWKSCARQLGLTETEVETIDHDYSRDGLKEKVYQTLEKWRMKEGLVGCTMGRLCRALAGSIKVDLLCQLLQLCCNLTSP</sequence>
<dbReference type="EMBL" id="JAINUF010000019">
    <property type="protein sequence ID" value="KAJ8336988.1"/>
    <property type="molecule type" value="Genomic_DNA"/>
</dbReference>
<dbReference type="AlphaFoldDB" id="A0A9Q1ICR0"/>
<dbReference type="Proteomes" id="UP001152622">
    <property type="component" value="Chromosome 19"/>
</dbReference>
<feature type="region of interest" description="Disordered" evidence="1">
    <location>
        <begin position="445"/>
        <end position="471"/>
    </location>
</feature>
<feature type="region of interest" description="Disordered" evidence="1">
    <location>
        <begin position="519"/>
        <end position="550"/>
    </location>
</feature>
<proteinExistence type="predicted"/>
<dbReference type="Pfam" id="PF00531">
    <property type="entry name" value="Death"/>
    <property type="match status" value="1"/>
</dbReference>
<dbReference type="GO" id="GO:0005524">
    <property type="term" value="F:ATP binding"/>
    <property type="evidence" value="ECO:0007669"/>
    <property type="project" value="InterPro"/>
</dbReference>
<dbReference type="InterPro" id="IPR025735">
    <property type="entry name" value="RHIM"/>
</dbReference>
<dbReference type="Pfam" id="PF12721">
    <property type="entry name" value="RHIM"/>
    <property type="match status" value="1"/>
</dbReference>
<dbReference type="GO" id="GO:0043123">
    <property type="term" value="P:positive regulation of canonical NF-kappaB signal transduction"/>
    <property type="evidence" value="ECO:0007669"/>
    <property type="project" value="UniProtKB-ARBA"/>
</dbReference>
<dbReference type="GO" id="GO:0031349">
    <property type="term" value="P:positive regulation of defense response"/>
    <property type="evidence" value="ECO:0007669"/>
    <property type="project" value="UniProtKB-ARBA"/>
</dbReference>
<gene>
    <name evidence="4" type="ORF">SKAU_G00382080</name>
</gene>
<dbReference type="SMART" id="SM00220">
    <property type="entry name" value="S_TKc"/>
    <property type="match status" value="1"/>
</dbReference>
<name>A0A9Q1ICR0_SYNKA</name>
<dbReference type="GO" id="GO:0009893">
    <property type="term" value="P:positive regulation of metabolic process"/>
    <property type="evidence" value="ECO:0007669"/>
    <property type="project" value="UniProtKB-ARBA"/>
</dbReference>
<dbReference type="InterPro" id="IPR011009">
    <property type="entry name" value="Kinase-like_dom_sf"/>
</dbReference>
<dbReference type="SMART" id="SM00005">
    <property type="entry name" value="DEATH"/>
    <property type="match status" value="1"/>
</dbReference>
<dbReference type="SUPFAM" id="SSF56112">
    <property type="entry name" value="Protein kinase-like (PK-like)"/>
    <property type="match status" value="1"/>
</dbReference>
<dbReference type="GO" id="GO:0071345">
    <property type="term" value="P:cellular response to cytokine stimulus"/>
    <property type="evidence" value="ECO:0007669"/>
    <property type="project" value="UniProtKB-ARBA"/>
</dbReference>